<dbReference type="AlphaFoldDB" id="A0AAV7E8D2"/>
<name>A0AAV7E8D2_ARIFI</name>
<evidence type="ECO:0000313" key="2">
    <source>
        <dbReference type="Proteomes" id="UP000825729"/>
    </source>
</evidence>
<keyword evidence="2" id="KW-1185">Reference proteome</keyword>
<sequence>MKVIQMTILGKIASRLKEFFIKIISNRAKKSLIYLWFWMKLLDAITGVLREVWGVAGHGGVTNTEGHLMGGLRLSPYREEIRAMESRVQATFQEQLQAQAKWFMDIIMTPLSTFDYSSTQDEVLACA</sequence>
<gene>
    <name evidence="1" type="ORF">H6P81_015416</name>
</gene>
<protein>
    <submittedName>
        <fullName evidence="1">Uncharacterized protein</fullName>
    </submittedName>
</protein>
<dbReference type="Proteomes" id="UP000825729">
    <property type="component" value="Unassembled WGS sequence"/>
</dbReference>
<dbReference type="EMBL" id="JAINDJ010000006">
    <property type="protein sequence ID" value="KAG9444076.1"/>
    <property type="molecule type" value="Genomic_DNA"/>
</dbReference>
<comment type="caution">
    <text evidence="1">The sequence shown here is derived from an EMBL/GenBank/DDBJ whole genome shotgun (WGS) entry which is preliminary data.</text>
</comment>
<accession>A0AAV7E8D2</accession>
<evidence type="ECO:0000313" key="1">
    <source>
        <dbReference type="EMBL" id="KAG9444076.1"/>
    </source>
</evidence>
<organism evidence="1 2">
    <name type="scientific">Aristolochia fimbriata</name>
    <name type="common">White veined hardy Dutchman's pipe vine</name>
    <dbReference type="NCBI Taxonomy" id="158543"/>
    <lineage>
        <taxon>Eukaryota</taxon>
        <taxon>Viridiplantae</taxon>
        <taxon>Streptophyta</taxon>
        <taxon>Embryophyta</taxon>
        <taxon>Tracheophyta</taxon>
        <taxon>Spermatophyta</taxon>
        <taxon>Magnoliopsida</taxon>
        <taxon>Magnoliidae</taxon>
        <taxon>Piperales</taxon>
        <taxon>Aristolochiaceae</taxon>
        <taxon>Aristolochia</taxon>
    </lineage>
</organism>
<proteinExistence type="predicted"/>
<reference evidence="1 2" key="1">
    <citation type="submission" date="2021-07" db="EMBL/GenBank/DDBJ databases">
        <title>The Aristolochia fimbriata genome: insights into angiosperm evolution, floral development and chemical biosynthesis.</title>
        <authorList>
            <person name="Jiao Y."/>
        </authorList>
    </citation>
    <scope>NUCLEOTIDE SEQUENCE [LARGE SCALE GENOMIC DNA]</scope>
    <source>
        <strain evidence="1">IBCAS-2021</strain>
        <tissue evidence="1">Leaf</tissue>
    </source>
</reference>